<name>A0A9W4XFQ9_9ASCO</name>
<dbReference type="InterPro" id="IPR017871">
    <property type="entry name" value="ABC_transporter-like_CS"/>
</dbReference>
<dbReference type="NCBIfam" id="TIGR00956">
    <property type="entry name" value="3a01205"/>
    <property type="match status" value="1"/>
</dbReference>
<feature type="transmembrane region" description="Helical" evidence="11">
    <location>
        <begin position="1260"/>
        <end position="1289"/>
    </location>
</feature>
<dbReference type="EMBL" id="CANTUO010000001">
    <property type="protein sequence ID" value="CAI5756996.1"/>
    <property type="molecule type" value="Genomic_DNA"/>
</dbReference>
<keyword evidence="4 11" id="KW-0812">Transmembrane</keyword>
<feature type="compositionally biased region" description="Polar residues" evidence="10">
    <location>
        <begin position="52"/>
        <end position="63"/>
    </location>
</feature>
<keyword evidence="8 11" id="KW-1133">Transmembrane helix</keyword>
<keyword evidence="9 11" id="KW-0472">Membrane</keyword>
<dbReference type="OrthoDB" id="245989at2759"/>
<dbReference type="InterPro" id="IPR034003">
    <property type="entry name" value="ABCG_PDR_2"/>
</dbReference>
<dbReference type="InterPro" id="IPR003439">
    <property type="entry name" value="ABC_transporter-like_ATP-bd"/>
</dbReference>
<protein>
    <recommendedName>
        <fullName evidence="12">ABC transporter domain-containing protein</fullName>
    </recommendedName>
</protein>
<feature type="domain" description="ABC transporter" evidence="12">
    <location>
        <begin position="846"/>
        <end position="1095"/>
    </location>
</feature>
<dbReference type="CDD" id="cd03232">
    <property type="entry name" value="ABCG_PDR_domain2"/>
    <property type="match status" value="1"/>
</dbReference>
<feature type="compositionally biased region" description="Low complexity" evidence="10">
    <location>
        <begin position="37"/>
        <end position="47"/>
    </location>
</feature>
<feature type="transmembrane region" description="Helical" evidence="11">
    <location>
        <begin position="540"/>
        <end position="561"/>
    </location>
</feature>
<evidence type="ECO:0000256" key="11">
    <source>
        <dbReference type="SAM" id="Phobius"/>
    </source>
</evidence>
<keyword evidence="6" id="KW-0547">Nucleotide-binding</keyword>
<dbReference type="InterPro" id="IPR013525">
    <property type="entry name" value="ABC2_TM"/>
</dbReference>
<dbReference type="GO" id="GO:0005524">
    <property type="term" value="F:ATP binding"/>
    <property type="evidence" value="ECO:0007669"/>
    <property type="project" value="UniProtKB-KW"/>
</dbReference>
<dbReference type="InterPro" id="IPR027417">
    <property type="entry name" value="P-loop_NTPase"/>
</dbReference>
<feature type="transmembrane region" description="Helical" evidence="11">
    <location>
        <begin position="770"/>
        <end position="790"/>
    </location>
</feature>
<evidence type="ECO:0000256" key="1">
    <source>
        <dbReference type="ARBA" id="ARBA00004141"/>
    </source>
</evidence>
<comment type="caution">
    <text evidence="13">The sequence shown here is derived from an EMBL/GenBank/DDBJ whole genome shotgun (WGS) entry which is preliminary data.</text>
</comment>
<dbReference type="SMART" id="SM00382">
    <property type="entry name" value="AAA"/>
    <property type="match status" value="2"/>
</dbReference>
<proteinExistence type="inferred from homology"/>
<keyword evidence="14" id="KW-1185">Reference proteome</keyword>
<organism evidence="13 14">
    <name type="scientific">Candida verbasci</name>
    <dbReference type="NCBI Taxonomy" id="1227364"/>
    <lineage>
        <taxon>Eukaryota</taxon>
        <taxon>Fungi</taxon>
        <taxon>Dikarya</taxon>
        <taxon>Ascomycota</taxon>
        <taxon>Saccharomycotina</taxon>
        <taxon>Pichiomycetes</taxon>
        <taxon>Debaryomycetaceae</taxon>
        <taxon>Candida/Lodderomyces clade</taxon>
        <taxon>Candida</taxon>
    </lineage>
</organism>
<evidence type="ECO:0000256" key="5">
    <source>
        <dbReference type="ARBA" id="ARBA00022737"/>
    </source>
</evidence>
<dbReference type="Pfam" id="PF14510">
    <property type="entry name" value="ABC_trans_N"/>
    <property type="match status" value="1"/>
</dbReference>
<evidence type="ECO:0000256" key="2">
    <source>
        <dbReference type="ARBA" id="ARBA00006012"/>
    </source>
</evidence>
<keyword evidence="5" id="KW-0677">Repeat</keyword>
<dbReference type="PANTHER" id="PTHR19241">
    <property type="entry name" value="ATP-BINDING CASSETTE TRANSPORTER"/>
    <property type="match status" value="1"/>
</dbReference>
<feature type="transmembrane region" description="Helical" evidence="11">
    <location>
        <begin position="1366"/>
        <end position="1389"/>
    </location>
</feature>
<dbReference type="GO" id="GO:0016020">
    <property type="term" value="C:membrane"/>
    <property type="evidence" value="ECO:0007669"/>
    <property type="project" value="UniProtKB-SubCell"/>
</dbReference>
<comment type="similarity">
    <text evidence="2">Belongs to the ABC transporter superfamily. ABCG family. PDR (TC 3.A.1.205) subfamily.</text>
</comment>
<gene>
    <name evidence="13" type="ORF">CANVERA_P1513</name>
</gene>
<feature type="transmembrane region" description="Helical" evidence="11">
    <location>
        <begin position="1310"/>
        <end position="1333"/>
    </location>
</feature>
<feature type="transmembrane region" description="Helical" evidence="11">
    <location>
        <begin position="1221"/>
        <end position="1240"/>
    </location>
</feature>
<feature type="transmembrane region" description="Helical" evidence="11">
    <location>
        <begin position="510"/>
        <end position="528"/>
    </location>
</feature>
<sequence length="1496" mass="170712">MTDVEKTSFPHEYHGYNNQVATEIKELARRFSYASSQQPHPQQQKNQENVRKNSTTTKVSSNEDNQKIETSGEVADQGLIPFQDGKIPDSRLDPNSPDFDSVFWIQNARKLTLGDPDYFKPIQLGVAYKDLRAFGEASDSDYQTTIINSVPKFITRFFREYILRNTGPKFDILKPMDGLIKPGEVTVVLGRPGAGCSTFLKTIACHTYGYHVDKNSLIRYNALTPKDVKKHFRDFPHLTVGDTLNFAAKLRTPQNRPLGVSRDDYAKHITDVVMAIFGLSHTRNTKVGDDFVRGVSGGERKRVSIAEITLNNAMVQCWDNSTRGLDSATALEFIKAIKSSADIMHTTPLVAIYQASQDAYDLFDKAIVLFEGYEIYFGSTKEAKQYFLDMGFDCPARQTTADFLTSLTNPAERIIKKGFEGKTPNTPEEFYERWQNSPQRKQLLIEIDEYLEQHNNEEEKEEVKEYHIARQSKHLKPASPYTVSFMMQVKYICLRNFLRMKGSPTIHLSQIFGNIFMGLIISSIFYNLPNTTDTFYHRTAALFFGVLFNAFSCLLEIFSLYEARPIVEKHKKYALYHPSADAMASIITEIPTKLIIAIFFNLIYYFMINFRRNAGNFFFYMLVNFSATLAMSHLFSMSEKKKIGCKKTNLYTGCIGAATKSLQESMTPASILLLALTIFTGFVIPTPLMHGWCRWINYLDPLAYAFESLIANEFHNRLFDCSKFVPSGGNYPTTGSNRICSVVGSIPGQNFVNGTNYMEQSYSYRNSHRWRNWGIVIGFVVFFFFVYIFLCEINKGAMQKGEILLFQQNALKKRKKMKKDLETGKLEKVPSDFENQAGDVDEDKLPSTGDIFFWRELTYEVKIKTETRTILNHIDGWVKPGQVTALMGASGAGKTTLLNALSERLTSGKITDGTRMVNGHDLDSSFQRSIGYVQQQDLHLETSTVREALKFSAYLRQPKSVPKKEKDDYVDFVIHLLEMEKYSDAVVGVQGEGLNVEQRKRLSIGVELVAKPKLLLFLDEPTSGLDSQTAWSICKLIRRLADNGQAILCTIHQPSAILLKEFDRLLFLQRGGQTVYFGDLGKDCTTLTDYFEKYGADKCPPEANPAEWMLDVIGAAPGSKATQNYHDVWLNSSEFKAVNDELDNMQEELVKKPIDDNPENFKSYAAPFWLQYILVTKRVFEQNWRSPTYIYSKFLLTITSTIFNGFVFFKADKSLQGLQNQMFSVFMFLVIFNTLVQQYLPTFVSQRDLYEVRERPSKTFSWVAFLAAQVTSEIPWNILIGTLGFFCWYYPVGLYNNAAETNTVHDRGAFMWFTIVLFFVYCSTMAQLCISFIEIDDNAANLATLLFTMCLNFCGVLVAKEELPGFWIFMYRCNPFTYLISIMLSVALYDSSVTCAQTELLKFEPPNGYTCQQYMEPYISVAGGYLLNKESTSQCEYCEMDNTNMFLSQVGANYHTRGRDLGIFIAFIVINIVGTFLFYYLARVPKNFSFKFQKKR</sequence>
<feature type="transmembrane region" description="Helical" evidence="11">
    <location>
        <begin position="1339"/>
        <end position="1359"/>
    </location>
</feature>
<dbReference type="Pfam" id="PF01061">
    <property type="entry name" value="ABC2_membrane"/>
    <property type="match status" value="3"/>
</dbReference>
<dbReference type="FunFam" id="3.40.50.300:FF:000054">
    <property type="entry name" value="ABC multidrug transporter atrF"/>
    <property type="match status" value="1"/>
</dbReference>
<feature type="transmembrane region" description="Helical" evidence="11">
    <location>
        <begin position="617"/>
        <end position="637"/>
    </location>
</feature>
<feature type="transmembrane region" description="Helical" evidence="11">
    <location>
        <begin position="582"/>
        <end position="605"/>
    </location>
</feature>
<dbReference type="Pfam" id="PF00005">
    <property type="entry name" value="ABC_tran"/>
    <property type="match status" value="2"/>
</dbReference>
<dbReference type="Pfam" id="PF06422">
    <property type="entry name" value="PDR_CDR"/>
    <property type="match status" value="1"/>
</dbReference>
<keyword evidence="7" id="KW-0067">ATP-binding</keyword>
<feature type="domain" description="ABC transporter" evidence="12">
    <location>
        <begin position="158"/>
        <end position="396"/>
    </location>
</feature>
<evidence type="ECO:0000256" key="9">
    <source>
        <dbReference type="ARBA" id="ARBA00023136"/>
    </source>
</evidence>
<reference evidence="13" key="1">
    <citation type="submission" date="2022-12" db="EMBL/GenBank/DDBJ databases">
        <authorList>
            <person name="Brejova B."/>
        </authorList>
    </citation>
    <scope>NUCLEOTIDE SEQUENCE</scope>
</reference>
<dbReference type="InterPro" id="IPR029481">
    <property type="entry name" value="ABC_trans_N"/>
</dbReference>
<feature type="region of interest" description="Disordered" evidence="10">
    <location>
        <begin position="30"/>
        <end position="91"/>
    </location>
</feature>
<dbReference type="Gene3D" id="3.40.50.300">
    <property type="entry name" value="P-loop containing nucleotide triphosphate hydrolases"/>
    <property type="match status" value="2"/>
</dbReference>
<dbReference type="PROSITE" id="PS50893">
    <property type="entry name" value="ABC_TRANSPORTER_2"/>
    <property type="match status" value="2"/>
</dbReference>
<evidence type="ECO:0000256" key="6">
    <source>
        <dbReference type="ARBA" id="ARBA00022741"/>
    </source>
</evidence>
<evidence type="ECO:0000256" key="10">
    <source>
        <dbReference type="SAM" id="MobiDB-lite"/>
    </source>
</evidence>
<dbReference type="InterPro" id="IPR010929">
    <property type="entry name" value="PDR_CDR_ABC"/>
</dbReference>
<evidence type="ECO:0000256" key="3">
    <source>
        <dbReference type="ARBA" id="ARBA00022448"/>
    </source>
</evidence>
<feature type="transmembrane region" description="Helical" evidence="11">
    <location>
        <begin position="1189"/>
        <end position="1209"/>
    </location>
</feature>
<dbReference type="PROSITE" id="PS00211">
    <property type="entry name" value="ABC_TRANSPORTER_1"/>
    <property type="match status" value="1"/>
</dbReference>
<evidence type="ECO:0000259" key="12">
    <source>
        <dbReference type="PROSITE" id="PS50893"/>
    </source>
</evidence>
<dbReference type="Pfam" id="PF19055">
    <property type="entry name" value="ABC2_membrane_7"/>
    <property type="match status" value="1"/>
</dbReference>
<dbReference type="GO" id="GO:0140359">
    <property type="term" value="F:ABC-type transporter activity"/>
    <property type="evidence" value="ECO:0007669"/>
    <property type="project" value="InterPro"/>
</dbReference>
<accession>A0A9W4XFQ9</accession>
<evidence type="ECO:0000313" key="13">
    <source>
        <dbReference type="EMBL" id="CAI5756996.1"/>
    </source>
</evidence>
<dbReference type="Proteomes" id="UP001152885">
    <property type="component" value="Unassembled WGS sequence"/>
</dbReference>
<dbReference type="SUPFAM" id="SSF52540">
    <property type="entry name" value="P-loop containing nucleoside triphosphate hydrolases"/>
    <property type="match status" value="2"/>
</dbReference>
<dbReference type="InterPro" id="IPR005285">
    <property type="entry name" value="Drug-R_PDR/CDR"/>
</dbReference>
<dbReference type="InterPro" id="IPR003593">
    <property type="entry name" value="AAA+_ATPase"/>
</dbReference>
<evidence type="ECO:0000256" key="8">
    <source>
        <dbReference type="ARBA" id="ARBA00022989"/>
    </source>
</evidence>
<feature type="transmembrane region" description="Helical" evidence="11">
    <location>
        <begin position="1461"/>
        <end position="1482"/>
    </location>
</feature>
<keyword evidence="3" id="KW-0813">Transport</keyword>
<dbReference type="GO" id="GO:1990961">
    <property type="term" value="P:xenobiotic detoxification by transmembrane export across the plasma membrane"/>
    <property type="evidence" value="ECO:0007669"/>
    <property type="project" value="InterPro"/>
</dbReference>
<comment type="subcellular location">
    <subcellularLocation>
        <location evidence="1">Membrane</location>
        <topology evidence="1">Multi-pass membrane protein</topology>
    </subcellularLocation>
</comment>
<evidence type="ECO:0000256" key="7">
    <source>
        <dbReference type="ARBA" id="ARBA00022840"/>
    </source>
</evidence>
<dbReference type="GO" id="GO:0016887">
    <property type="term" value="F:ATP hydrolysis activity"/>
    <property type="evidence" value="ECO:0007669"/>
    <property type="project" value="InterPro"/>
</dbReference>
<dbReference type="InterPro" id="IPR043926">
    <property type="entry name" value="ABCG_dom"/>
</dbReference>
<evidence type="ECO:0000256" key="4">
    <source>
        <dbReference type="ARBA" id="ARBA00022692"/>
    </source>
</evidence>
<evidence type="ECO:0000313" key="14">
    <source>
        <dbReference type="Proteomes" id="UP001152885"/>
    </source>
</evidence>